<dbReference type="Proteomes" id="UP000075880">
    <property type="component" value="Unassembled WGS sequence"/>
</dbReference>
<protein>
    <recommendedName>
        <fullName evidence="1">Reverse transcriptase domain-containing protein</fullName>
    </recommendedName>
</protein>
<dbReference type="PROSITE" id="PS50878">
    <property type="entry name" value="RT_POL"/>
    <property type="match status" value="1"/>
</dbReference>
<feature type="domain" description="Reverse transcriptase" evidence="1">
    <location>
        <begin position="1"/>
        <end position="99"/>
    </location>
</feature>
<sequence>VYDDVLSVGLPEGTQIVGFADDVVLTATGCNPRQAAEEARRAISVVQRWMEEHSLSLALEKTEMVMVSSMRLGHPRIPVRVVDRTLWSQRSLCYLGVQIEDHLSWNPHVRHITNKAATVLGALQFMLRNHGGPSSTRRRILASVATSIMRYASPVWWKATKLKCNRRLLNRVHRQAAKGVASAFRTVKYECVILVAGMPPIIGLIEEDYRCHERKRTTGGTSKDIRKEERAETFRRWQRSWDDSANRTGASRFVRWTHRVLPEVEPWVNRKHGLVNFHMSQILTGHGFFREYLWLKKFTQTPDCTQCPGVVESVNHAFFECPGFSDVRERLLGPVTADTLQEHLLHSQDRWNQIQVVAKTITTELQTRWRRANVDSDHF</sequence>
<dbReference type="InterPro" id="IPR000477">
    <property type="entry name" value="RT_dom"/>
</dbReference>
<evidence type="ECO:0000259" key="1">
    <source>
        <dbReference type="PROSITE" id="PS50878"/>
    </source>
</evidence>
<name>A0AAG5DFF7_ANOAO</name>
<evidence type="ECO:0000313" key="3">
    <source>
        <dbReference type="Proteomes" id="UP000075880"/>
    </source>
</evidence>
<dbReference type="AlphaFoldDB" id="A0AAG5DFF7"/>
<reference evidence="2" key="1">
    <citation type="submission" date="2024-04" db="UniProtKB">
        <authorList>
            <consortium name="EnsemblMetazoa"/>
        </authorList>
    </citation>
    <scope>IDENTIFICATION</scope>
    <source>
        <strain evidence="2">EBRO</strain>
    </source>
</reference>
<dbReference type="EnsemblMetazoa" id="ENSAATROPT010991">
    <property type="protein sequence ID" value="ENSAATROPP009922"/>
    <property type="gene ID" value="ENSAATROPG008949"/>
</dbReference>
<proteinExistence type="predicted"/>
<evidence type="ECO:0000313" key="2">
    <source>
        <dbReference type="EnsemblMetazoa" id="ENSAATROPP009922"/>
    </source>
</evidence>
<dbReference type="PANTHER" id="PTHR33332">
    <property type="entry name" value="REVERSE TRANSCRIPTASE DOMAIN-CONTAINING PROTEIN"/>
    <property type="match status" value="1"/>
</dbReference>
<accession>A0AAG5DFF7</accession>
<keyword evidence="3" id="KW-1185">Reference proteome</keyword>
<organism evidence="2 3">
    <name type="scientific">Anopheles atroparvus</name>
    <name type="common">European mosquito</name>
    <dbReference type="NCBI Taxonomy" id="41427"/>
    <lineage>
        <taxon>Eukaryota</taxon>
        <taxon>Metazoa</taxon>
        <taxon>Ecdysozoa</taxon>
        <taxon>Arthropoda</taxon>
        <taxon>Hexapoda</taxon>
        <taxon>Insecta</taxon>
        <taxon>Pterygota</taxon>
        <taxon>Neoptera</taxon>
        <taxon>Endopterygota</taxon>
        <taxon>Diptera</taxon>
        <taxon>Nematocera</taxon>
        <taxon>Culicoidea</taxon>
        <taxon>Culicidae</taxon>
        <taxon>Anophelinae</taxon>
        <taxon>Anopheles</taxon>
    </lineage>
</organism>